<accession>A0A844ZJW8</accession>
<evidence type="ECO:0000313" key="3">
    <source>
        <dbReference type="Proteomes" id="UP000435243"/>
    </source>
</evidence>
<evidence type="ECO:0000259" key="1">
    <source>
        <dbReference type="Pfam" id="PF13409"/>
    </source>
</evidence>
<feature type="domain" description="GST N-terminal" evidence="1">
    <location>
        <begin position="13"/>
        <end position="57"/>
    </location>
</feature>
<evidence type="ECO:0000313" key="2">
    <source>
        <dbReference type="EMBL" id="MXO88078.1"/>
    </source>
</evidence>
<gene>
    <name evidence="2" type="ORF">GRI32_04920</name>
</gene>
<reference evidence="2 3" key="1">
    <citation type="submission" date="2019-12" db="EMBL/GenBank/DDBJ databases">
        <title>Genomic-based taxomic classification of the family Erythrobacteraceae.</title>
        <authorList>
            <person name="Xu L."/>
        </authorList>
    </citation>
    <scope>NUCLEOTIDE SEQUENCE [LARGE SCALE GENOMIC DNA]</scope>
    <source>
        <strain evidence="2 3">JCM 16339</strain>
    </source>
</reference>
<dbReference type="SUPFAM" id="SSF52833">
    <property type="entry name" value="Thioredoxin-like"/>
    <property type="match status" value="1"/>
</dbReference>
<comment type="caution">
    <text evidence="2">The sequence shown here is derived from an EMBL/GenBank/DDBJ whole genome shotgun (WGS) entry which is preliminary data.</text>
</comment>
<dbReference type="InterPro" id="IPR036249">
    <property type="entry name" value="Thioredoxin-like_sf"/>
</dbReference>
<name>A0A844ZJW8_9SPHN</name>
<dbReference type="Pfam" id="PF13409">
    <property type="entry name" value="GST_N_2"/>
    <property type="match status" value="1"/>
</dbReference>
<dbReference type="RefSeq" id="WP_160590030.1">
    <property type="nucleotide sequence ID" value="NZ_BAAAFP010000002.1"/>
</dbReference>
<dbReference type="OrthoDB" id="5293590at2"/>
<dbReference type="AlphaFoldDB" id="A0A844ZJW8"/>
<sequence>MLEVLTWEPDANSGKPLLCLHDKGVPFTHRYIDMGQGRHVSPEFLAIDPAATIPAVAHMPIIAAMGPELCR</sequence>
<organism evidence="2 3">
    <name type="scientific">Alteraurantiacibacter aestuarii</name>
    <dbReference type="NCBI Taxonomy" id="650004"/>
    <lineage>
        <taxon>Bacteria</taxon>
        <taxon>Pseudomonadati</taxon>
        <taxon>Pseudomonadota</taxon>
        <taxon>Alphaproteobacteria</taxon>
        <taxon>Sphingomonadales</taxon>
        <taxon>Erythrobacteraceae</taxon>
        <taxon>Alteraurantiacibacter</taxon>
    </lineage>
</organism>
<dbReference type="InterPro" id="IPR004045">
    <property type="entry name" value="Glutathione_S-Trfase_N"/>
</dbReference>
<keyword evidence="3" id="KW-1185">Reference proteome</keyword>
<dbReference type="Proteomes" id="UP000435243">
    <property type="component" value="Unassembled WGS sequence"/>
</dbReference>
<dbReference type="Gene3D" id="3.40.30.10">
    <property type="entry name" value="Glutaredoxin"/>
    <property type="match status" value="1"/>
</dbReference>
<proteinExistence type="predicted"/>
<dbReference type="EMBL" id="WTYY01000002">
    <property type="protein sequence ID" value="MXO88078.1"/>
    <property type="molecule type" value="Genomic_DNA"/>
</dbReference>
<protein>
    <recommendedName>
        <fullName evidence="1">GST N-terminal domain-containing protein</fullName>
    </recommendedName>
</protein>